<reference evidence="2 3" key="1">
    <citation type="submission" date="2020-02" db="EMBL/GenBank/DDBJ databases">
        <authorList>
            <person name="Ferguson B K."/>
        </authorList>
    </citation>
    <scope>NUCLEOTIDE SEQUENCE [LARGE SCALE GENOMIC DNA]</scope>
</reference>
<evidence type="ECO:0000256" key="1">
    <source>
        <dbReference type="SAM" id="MobiDB-lite"/>
    </source>
</evidence>
<keyword evidence="3" id="KW-1185">Reference proteome</keyword>
<organism evidence="2 3">
    <name type="scientific">Nesidiocoris tenuis</name>
    <dbReference type="NCBI Taxonomy" id="355587"/>
    <lineage>
        <taxon>Eukaryota</taxon>
        <taxon>Metazoa</taxon>
        <taxon>Ecdysozoa</taxon>
        <taxon>Arthropoda</taxon>
        <taxon>Hexapoda</taxon>
        <taxon>Insecta</taxon>
        <taxon>Pterygota</taxon>
        <taxon>Neoptera</taxon>
        <taxon>Paraneoptera</taxon>
        <taxon>Hemiptera</taxon>
        <taxon>Heteroptera</taxon>
        <taxon>Panheteroptera</taxon>
        <taxon>Cimicomorpha</taxon>
        <taxon>Miridae</taxon>
        <taxon>Dicyphina</taxon>
        <taxon>Nesidiocoris</taxon>
    </lineage>
</organism>
<feature type="compositionally biased region" description="Basic and acidic residues" evidence="1">
    <location>
        <begin position="46"/>
        <end position="62"/>
    </location>
</feature>
<gene>
    <name evidence="2" type="ORF">NTEN_LOCUS489</name>
</gene>
<dbReference type="AlphaFoldDB" id="A0A6H5FWQ3"/>
<dbReference type="Proteomes" id="UP000479000">
    <property type="component" value="Unassembled WGS sequence"/>
</dbReference>
<evidence type="ECO:0000313" key="2">
    <source>
        <dbReference type="EMBL" id="CAA9993560.1"/>
    </source>
</evidence>
<dbReference type="EMBL" id="CADCXU010000761">
    <property type="protein sequence ID" value="CAA9993560.1"/>
    <property type="molecule type" value="Genomic_DNA"/>
</dbReference>
<accession>A0A6H5FWQ3</accession>
<proteinExistence type="predicted"/>
<protein>
    <submittedName>
        <fullName evidence="2">Uncharacterized protein</fullName>
    </submittedName>
</protein>
<evidence type="ECO:0000313" key="3">
    <source>
        <dbReference type="Proteomes" id="UP000479000"/>
    </source>
</evidence>
<sequence>MFVARETPDRSCRIGAGRATQQRIRNDTICAFYAQPYLPHGPWAGETRRGEAHRLQEKRHGS</sequence>
<feature type="non-terminal residue" evidence="2">
    <location>
        <position position="62"/>
    </location>
</feature>
<feature type="region of interest" description="Disordered" evidence="1">
    <location>
        <begin position="42"/>
        <end position="62"/>
    </location>
</feature>
<name>A0A6H5FWQ3_9HEMI</name>